<dbReference type="InterPro" id="IPR006726">
    <property type="entry name" value="PHBA_efflux_AaeB/fusaric-R"/>
</dbReference>
<evidence type="ECO:0000313" key="9">
    <source>
        <dbReference type="Proteomes" id="UP001155587"/>
    </source>
</evidence>
<reference evidence="8" key="1">
    <citation type="submission" date="2022-02" db="EMBL/GenBank/DDBJ databases">
        <title>Vibrio sp. nov, a new bacterium isolated from seawater.</title>
        <authorList>
            <person name="Yuan Y."/>
        </authorList>
    </citation>
    <scope>NUCLEOTIDE SEQUENCE</scope>
    <source>
        <strain evidence="8">ZSDZ65</strain>
    </source>
</reference>
<comment type="subcellular location">
    <subcellularLocation>
        <location evidence="1">Cell membrane</location>
        <topology evidence="1">Multi-pass membrane protein</topology>
    </subcellularLocation>
</comment>
<feature type="transmembrane region" description="Helical" evidence="7">
    <location>
        <begin position="133"/>
        <end position="151"/>
    </location>
</feature>
<dbReference type="AlphaFoldDB" id="A0A9X3HV32"/>
<keyword evidence="5 7" id="KW-1133">Transmembrane helix</keyword>
<dbReference type="EMBL" id="JAKRRY010000002">
    <property type="protein sequence ID" value="MCW8345110.1"/>
    <property type="molecule type" value="Genomic_DNA"/>
</dbReference>
<evidence type="ECO:0000256" key="2">
    <source>
        <dbReference type="ARBA" id="ARBA00022448"/>
    </source>
</evidence>
<evidence type="ECO:0000256" key="6">
    <source>
        <dbReference type="ARBA" id="ARBA00023136"/>
    </source>
</evidence>
<evidence type="ECO:0000256" key="3">
    <source>
        <dbReference type="ARBA" id="ARBA00022475"/>
    </source>
</evidence>
<evidence type="ECO:0000256" key="1">
    <source>
        <dbReference type="ARBA" id="ARBA00004651"/>
    </source>
</evidence>
<feature type="transmembrane region" description="Helical" evidence="7">
    <location>
        <begin position="80"/>
        <end position="99"/>
    </location>
</feature>
<keyword evidence="6 7" id="KW-0472">Membrane</keyword>
<evidence type="ECO:0000256" key="7">
    <source>
        <dbReference type="SAM" id="Phobius"/>
    </source>
</evidence>
<feature type="transmembrane region" description="Helical" evidence="7">
    <location>
        <begin position="472"/>
        <end position="498"/>
    </location>
</feature>
<dbReference type="Proteomes" id="UP001155587">
    <property type="component" value="Unassembled WGS sequence"/>
</dbReference>
<proteinExistence type="predicted"/>
<keyword evidence="9" id="KW-1185">Reference proteome</keyword>
<dbReference type="Pfam" id="PF04632">
    <property type="entry name" value="FUSC"/>
    <property type="match status" value="1"/>
</dbReference>
<feature type="transmembrane region" description="Helical" evidence="7">
    <location>
        <begin position="510"/>
        <end position="533"/>
    </location>
</feature>
<sequence length="743" mass="84338">MNNKTLFALKVAVSLTLAYLIPFALGWPQASTAATTVMLIACTGGQRESLEKGTLRVLGTIVGAVIGLLLVGLFAQDRLLYMFCVSIVVALIFYLRNAYQKDPTLFMLTGVMTLMMSNGGDANGAFLYGVDRAHMTIFGVVIYTLVGTYLFPYKVEQNLQALTQDVLQAQRQLFTSVITLLREHNQAHRTNETAVHTLENKGINDNELDGDTADLAAVKKKIDVQVTALFNAQNILEQRFSSASKESSDVAAYLTEWQLTLHYTKKITQLLITVSHGYFHHGNTQALLKDYDSFVETIDSLFQRCQDVWGETGATYRATETQIQLNEKQLDAAAHLDKATTLTLVYAMNQLQRQLSRLAETISCIDSITKRVSFKERLQPAPSTFVWWDCENFKTAIKVFITYWLSSVIWIFFNPPGGYSFVIFSTIFMSLLSFMPVHPKLLAVLFTFGFIFSVPAYVFVLPQLELGIELALFLFIYTFIGFYLFKGPITIFFMLGLFTLGINNTMTYHFGIIMTIMMLFYLVVMMIVFSHYFPFSSKAEHLFLTVRERLFRHQLQLVTRLQSPSPSWLDRLAIPLHAKTMNISAKKQALWASKIDVSYFSKNTTSSLIGYTKACQTLVDHTNNLLLAQAALKNNPLIAKLRTESQDTVIPRLIQLHANHADTPYEHSQERARVFSSLNDEYDKAESAIESFFQSLNLDDYSQNDIARFYIFLNLKRNIFETLIQVDHASQALAFDNLKQHRF</sequence>
<evidence type="ECO:0000313" key="8">
    <source>
        <dbReference type="EMBL" id="MCW8345110.1"/>
    </source>
</evidence>
<feature type="transmembrane region" description="Helical" evidence="7">
    <location>
        <begin position="442"/>
        <end position="460"/>
    </location>
</feature>
<gene>
    <name evidence="8" type="ORF">MD535_03585</name>
</gene>
<dbReference type="GO" id="GO:0005886">
    <property type="term" value="C:plasma membrane"/>
    <property type="evidence" value="ECO:0007669"/>
    <property type="project" value="UniProtKB-SubCell"/>
</dbReference>
<organism evidence="8 9">
    <name type="scientific">Vibrio qingdaonensis</name>
    <dbReference type="NCBI Taxonomy" id="2829491"/>
    <lineage>
        <taxon>Bacteria</taxon>
        <taxon>Pseudomonadati</taxon>
        <taxon>Pseudomonadota</taxon>
        <taxon>Gammaproteobacteria</taxon>
        <taxon>Vibrionales</taxon>
        <taxon>Vibrionaceae</taxon>
        <taxon>Vibrio</taxon>
    </lineage>
</organism>
<name>A0A9X3HV32_9VIBR</name>
<evidence type="ECO:0000256" key="5">
    <source>
        <dbReference type="ARBA" id="ARBA00022989"/>
    </source>
</evidence>
<dbReference type="GO" id="GO:0022857">
    <property type="term" value="F:transmembrane transporter activity"/>
    <property type="evidence" value="ECO:0007669"/>
    <property type="project" value="InterPro"/>
</dbReference>
<feature type="transmembrane region" description="Helical" evidence="7">
    <location>
        <begin position="57"/>
        <end position="75"/>
    </location>
</feature>
<keyword evidence="3" id="KW-1003">Cell membrane</keyword>
<evidence type="ECO:0000256" key="4">
    <source>
        <dbReference type="ARBA" id="ARBA00022692"/>
    </source>
</evidence>
<protein>
    <submittedName>
        <fullName evidence="8">FUSC family protein</fullName>
    </submittedName>
</protein>
<keyword evidence="2" id="KW-0813">Transport</keyword>
<dbReference type="PANTHER" id="PTHR30509">
    <property type="entry name" value="P-HYDROXYBENZOIC ACID EFFLUX PUMP SUBUNIT-RELATED"/>
    <property type="match status" value="1"/>
</dbReference>
<dbReference type="RefSeq" id="WP_265673586.1">
    <property type="nucleotide sequence ID" value="NZ_JAKRRY010000002.1"/>
</dbReference>
<dbReference type="PANTHER" id="PTHR30509:SF9">
    <property type="entry name" value="MULTIDRUG RESISTANCE PROTEIN MDTO"/>
    <property type="match status" value="1"/>
</dbReference>
<accession>A0A9X3HV32</accession>
<feature type="transmembrane region" description="Helical" evidence="7">
    <location>
        <begin position="419"/>
        <end position="435"/>
    </location>
</feature>
<feature type="transmembrane region" description="Helical" evidence="7">
    <location>
        <begin position="395"/>
        <end position="413"/>
    </location>
</feature>
<comment type="caution">
    <text evidence="8">The sequence shown here is derived from an EMBL/GenBank/DDBJ whole genome shotgun (WGS) entry which is preliminary data.</text>
</comment>
<keyword evidence="4 7" id="KW-0812">Transmembrane</keyword>